<proteinExistence type="predicted"/>
<dbReference type="PANTHER" id="PTHR34293:SF1">
    <property type="entry name" value="HTH-TYPE TRANSCRIPTIONAL REGULATOR TRMBL2"/>
    <property type="match status" value="1"/>
</dbReference>
<dbReference type="RefSeq" id="WP_127739228.1">
    <property type="nucleotide sequence ID" value="NZ_RZTZ01000006.1"/>
</dbReference>
<dbReference type="CDD" id="cd09124">
    <property type="entry name" value="PLDc_like_TrmB_middle"/>
    <property type="match status" value="1"/>
</dbReference>
<accession>A0A437K948</accession>
<dbReference type="Gene3D" id="1.10.10.10">
    <property type="entry name" value="Winged helix-like DNA-binding domain superfamily/Winged helix DNA-binding domain"/>
    <property type="match status" value="1"/>
</dbReference>
<dbReference type="PANTHER" id="PTHR34293">
    <property type="entry name" value="HTH-TYPE TRANSCRIPTIONAL REGULATOR TRMBL2"/>
    <property type="match status" value="1"/>
</dbReference>
<dbReference type="InterPro" id="IPR002831">
    <property type="entry name" value="Tscrpt_reg_TrmB_N"/>
</dbReference>
<dbReference type="SUPFAM" id="SSF46785">
    <property type="entry name" value="Winged helix' DNA-binding domain"/>
    <property type="match status" value="1"/>
</dbReference>
<dbReference type="InterPro" id="IPR036390">
    <property type="entry name" value="WH_DNA-bd_sf"/>
</dbReference>
<keyword evidence="3" id="KW-1185">Reference proteome</keyword>
<sequence>MDDIFKELQKLGFSQYECKAYVSLLKHSPMTGYEISKRSSVPRSMIYEVLGKLLDKGAVYIVPSDPVNYAPLPAKDLISRLRLNFENSFDFLEKNLSILESEQEVDTIHRISGDENVLAEMNSLIIHAQDEIWLSVWAPQIPSIEDTVLRKEKDGLSVTSILFGAPDTTLGYTTHHDYMSPKVAEERTNGRLTIVARDNEEVIIANFSPATQGWAIKTQDPALVLVALEYIGHDIIFAALTNEIGEQRVEALWRENKELLRVVTGKRFK</sequence>
<name>A0A437K948_9BACI</name>
<organism evidence="2 3">
    <name type="scientific">Niallia taxi</name>
    <dbReference type="NCBI Taxonomy" id="2499688"/>
    <lineage>
        <taxon>Bacteria</taxon>
        <taxon>Bacillati</taxon>
        <taxon>Bacillota</taxon>
        <taxon>Bacilli</taxon>
        <taxon>Bacillales</taxon>
        <taxon>Bacillaceae</taxon>
        <taxon>Niallia</taxon>
    </lineage>
</organism>
<feature type="domain" description="Transcription regulator TrmB N-terminal" evidence="1">
    <location>
        <begin position="8"/>
        <end position="74"/>
    </location>
</feature>
<dbReference type="InterPro" id="IPR051797">
    <property type="entry name" value="TrmB-like"/>
</dbReference>
<dbReference type="InterPro" id="IPR036388">
    <property type="entry name" value="WH-like_DNA-bd_sf"/>
</dbReference>
<evidence type="ECO:0000313" key="2">
    <source>
        <dbReference type="EMBL" id="RVT60756.1"/>
    </source>
</evidence>
<gene>
    <name evidence="2" type="ORF">EM808_16040</name>
</gene>
<reference evidence="2 3" key="1">
    <citation type="submission" date="2019-01" db="EMBL/GenBank/DDBJ databases">
        <title>Bacillus sp. M5HDSG1-1, whole genome shotgun sequence.</title>
        <authorList>
            <person name="Tuo L."/>
        </authorList>
    </citation>
    <scope>NUCLEOTIDE SEQUENCE [LARGE SCALE GENOMIC DNA]</scope>
    <source>
        <strain evidence="2 3">M5HDSG1-1</strain>
    </source>
</reference>
<evidence type="ECO:0000313" key="3">
    <source>
        <dbReference type="Proteomes" id="UP000288024"/>
    </source>
</evidence>
<dbReference type="AlphaFoldDB" id="A0A437K948"/>
<dbReference type="Pfam" id="PF01978">
    <property type="entry name" value="TrmB"/>
    <property type="match status" value="1"/>
</dbReference>
<protein>
    <submittedName>
        <fullName evidence="2">TrmB family transcriptional regulator</fullName>
    </submittedName>
</protein>
<evidence type="ECO:0000259" key="1">
    <source>
        <dbReference type="Pfam" id="PF01978"/>
    </source>
</evidence>
<dbReference type="Proteomes" id="UP000288024">
    <property type="component" value="Unassembled WGS sequence"/>
</dbReference>
<comment type="caution">
    <text evidence="2">The sequence shown here is derived from an EMBL/GenBank/DDBJ whole genome shotgun (WGS) entry which is preliminary data.</text>
</comment>
<dbReference type="EMBL" id="RZTZ01000006">
    <property type="protein sequence ID" value="RVT60756.1"/>
    <property type="molecule type" value="Genomic_DNA"/>
</dbReference>